<proteinExistence type="predicted"/>
<evidence type="ECO:0000313" key="1">
    <source>
        <dbReference type="EMBL" id="OGG36304.1"/>
    </source>
</evidence>
<dbReference type="EMBL" id="MFJU01000017">
    <property type="protein sequence ID" value="OGG36304.1"/>
    <property type="molecule type" value="Genomic_DNA"/>
</dbReference>
<protein>
    <recommendedName>
        <fullName evidence="3">Gingipain domain-containing protein</fullName>
    </recommendedName>
</protein>
<dbReference type="STRING" id="1798391.A2968_07140"/>
<evidence type="ECO:0000313" key="2">
    <source>
        <dbReference type="Proteomes" id="UP000176228"/>
    </source>
</evidence>
<comment type="caution">
    <text evidence="1">The sequence shown here is derived from an EMBL/GenBank/DDBJ whole genome shotgun (WGS) entry which is preliminary data.</text>
</comment>
<dbReference type="AlphaFoldDB" id="A0A1F6BHA1"/>
<gene>
    <name evidence="1" type="ORF">A2968_07140</name>
</gene>
<dbReference type="Proteomes" id="UP000176228">
    <property type="component" value="Unassembled WGS sequence"/>
</dbReference>
<accession>A0A1F6BHA1</accession>
<evidence type="ECO:0008006" key="3">
    <source>
        <dbReference type="Google" id="ProtNLM"/>
    </source>
</evidence>
<sequence>MPKVVFTRPDYEIVTHYLFVWSQKLVSEAKKNKWTVTDLRKSQATIAKFTAAVGKTSPALILLHGHGNYSSISGHNGKVIIQAGQNENILKNAVTYAFSCQTAKELGTAAVEAGAKSYIGYNEDFIFFQTEGMEKSPASDKRAAKFMEPALEVSTSLLAKKPPKEAFRKSQKAFRKNIDSLISSNSKEVYLVRYLLWDKNHQVCLIKNSKTAAIDT</sequence>
<reference evidence="1 2" key="1">
    <citation type="journal article" date="2016" name="Nat. Commun.">
        <title>Thousands of microbial genomes shed light on interconnected biogeochemical processes in an aquifer system.</title>
        <authorList>
            <person name="Anantharaman K."/>
            <person name="Brown C.T."/>
            <person name="Hug L.A."/>
            <person name="Sharon I."/>
            <person name="Castelle C.J."/>
            <person name="Probst A.J."/>
            <person name="Thomas B.C."/>
            <person name="Singh A."/>
            <person name="Wilkins M.J."/>
            <person name="Karaoz U."/>
            <person name="Brodie E.L."/>
            <person name="Williams K.H."/>
            <person name="Hubbard S.S."/>
            <person name="Banfield J.F."/>
        </authorList>
    </citation>
    <scope>NUCLEOTIDE SEQUENCE [LARGE SCALE GENOMIC DNA]</scope>
</reference>
<organism evidence="1 2">
    <name type="scientific">Candidatus Gottesmanbacteria bacterium RIFCSPLOWO2_01_FULL_42_22</name>
    <dbReference type="NCBI Taxonomy" id="1798391"/>
    <lineage>
        <taxon>Bacteria</taxon>
        <taxon>Candidatus Gottesmaniibacteriota</taxon>
    </lineage>
</organism>
<name>A0A1F6BHA1_9BACT</name>